<dbReference type="PANTHER" id="PTHR32119:SF2">
    <property type="entry name" value="OROTIDINE 5'-PHOSPHATE DECARBOXYLASE"/>
    <property type="match status" value="1"/>
</dbReference>
<comment type="pathway">
    <text evidence="2 9 12">Pyrimidine metabolism; UMP biosynthesis via de novo pathway; UMP from orotate: step 2/2.</text>
</comment>
<dbReference type="GO" id="GO:0044205">
    <property type="term" value="P:'de novo' UMP biosynthetic process"/>
    <property type="evidence" value="ECO:0007669"/>
    <property type="project" value="UniProtKB-UniRule"/>
</dbReference>
<dbReference type="InterPro" id="IPR011060">
    <property type="entry name" value="RibuloseP-bd_barrel"/>
</dbReference>
<dbReference type="InterPro" id="IPR047596">
    <property type="entry name" value="OMPdecase_bac"/>
</dbReference>
<evidence type="ECO:0000313" key="15">
    <source>
        <dbReference type="Proteomes" id="UP000290602"/>
    </source>
</evidence>
<dbReference type="SMART" id="SM00934">
    <property type="entry name" value="OMPdecase"/>
    <property type="match status" value="1"/>
</dbReference>
<comment type="function">
    <text evidence="1 9">Catalyzes the decarboxylation of orotidine 5'-monophosphate (OMP) to uridine 5'-monophosphate (UMP).</text>
</comment>
<comment type="similarity">
    <text evidence="8 9">Belongs to the OMP decarboxylase family. Type 1 subfamily.</text>
</comment>
<dbReference type="InterPro" id="IPR013785">
    <property type="entry name" value="Aldolase_TIM"/>
</dbReference>
<evidence type="ECO:0000313" key="14">
    <source>
        <dbReference type="EMBL" id="RXI78116.1"/>
    </source>
</evidence>
<keyword evidence="4 9" id="KW-0210">Decarboxylase</keyword>
<keyword evidence="5 9" id="KW-0665">Pyrimidine biosynthesis</keyword>
<evidence type="ECO:0000256" key="3">
    <source>
        <dbReference type="ARBA" id="ARBA00011738"/>
    </source>
</evidence>
<feature type="binding site" evidence="9 11">
    <location>
        <position position="185"/>
    </location>
    <ligand>
        <name>substrate</name>
    </ligand>
</feature>
<dbReference type="NCBIfam" id="NF001273">
    <property type="entry name" value="PRK00230.1"/>
    <property type="match status" value="1"/>
</dbReference>
<feature type="binding site" evidence="9 11">
    <location>
        <position position="194"/>
    </location>
    <ligand>
        <name>substrate</name>
    </ligand>
</feature>
<reference evidence="14 15" key="1">
    <citation type="submission" date="2018-08" db="EMBL/GenBank/DDBJ databases">
        <title>Lactobacillus suantsai sp. nov., isolated from traditional fermented suan-tsai in Taiwan.</title>
        <authorList>
            <person name="Huang C.-H."/>
        </authorList>
    </citation>
    <scope>NUCLEOTIDE SEQUENCE [LARGE SCALE GENOMIC DNA]</scope>
    <source>
        <strain evidence="14 15">BCRC 12945</strain>
    </source>
</reference>
<dbReference type="EC" id="4.1.1.23" evidence="9"/>
<evidence type="ECO:0000256" key="6">
    <source>
        <dbReference type="ARBA" id="ARBA00023239"/>
    </source>
</evidence>
<dbReference type="RefSeq" id="WP_129032822.1">
    <property type="nucleotide sequence ID" value="NZ_CP059603.1"/>
</dbReference>
<dbReference type="UniPathway" id="UPA00070">
    <property type="reaction ID" value="UER00120"/>
</dbReference>
<evidence type="ECO:0000259" key="13">
    <source>
        <dbReference type="SMART" id="SM00934"/>
    </source>
</evidence>
<proteinExistence type="inferred from homology"/>
<keyword evidence="6 9" id="KW-0456">Lyase</keyword>
<evidence type="ECO:0000256" key="12">
    <source>
        <dbReference type="RuleBase" id="RU000512"/>
    </source>
</evidence>
<dbReference type="GO" id="GO:0004590">
    <property type="term" value="F:orotidine-5'-phosphate decarboxylase activity"/>
    <property type="evidence" value="ECO:0007669"/>
    <property type="project" value="UniProtKB-UniRule"/>
</dbReference>
<dbReference type="HAMAP" id="MF_01200_B">
    <property type="entry name" value="OMPdecase_type1_B"/>
    <property type="match status" value="1"/>
</dbReference>
<evidence type="ECO:0000256" key="10">
    <source>
        <dbReference type="PIRSR" id="PIRSR614732-1"/>
    </source>
</evidence>
<dbReference type="FunFam" id="3.20.20.70:FF:000015">
    <property type="entry name" value="Orotidine 5'-phosphate decarboxylase"/>
    <property type="match status" value="1"/>
</dbReference>
<feature type="binding site" evidence="9 11">
    <location>
        <position position="214"/>
    </location>
    <ligand>
        <name>substrate</name>
    </ligand>
</feature>
<sequence length="238" mass="25608">MRPVIIALDFPSQQRALEFLDPFAATPNLFVKVGMELFYTAGPQILQALRDRQIQVFLDLKCYDIPHTVEQTMRQLGRQGVAMVTIHAAGGAAMIQAAKRGLLAGSQDAGVAPAKLLAVTQLTSTSEAQMQAEQLVTTDLLTSVKHLAHLAWQNGADGVIAAALEDPTIHDATSPDFWCINPGIRLATNATDDQQRVVTPQRAAELGSNGLVVGRPITQAADPLAAYHQILQEWGAIQ</sequence>
<comment type="subunit">
    <text evidence="3 9">Homodimer.</text>
</comment>
<dbReference type="GO" id="GO:0006207">
    <property type="term" value="P:'de novo' pyrimidine nucleobase biosynthetic process"/>
    <property type="evidence" value="ECO:0007669"/>
    <property type="project" value="InterPro"/>
</dbReference>
<feature type="active site" description="For OMPdecase activity" evidence="10">
    <location>
        <position position="64"/>
    </location>
</feature>
<feature type="binding site" evidence="9">
    <location>
        <begin position="59"/>
        <end position="68"/>
    </location>
    <ligand>
        <name>substrate</name>
    </ligand>
</feature>
<dbReference type="OrthoDB" id="9806203at2"/>
<dbReference type="Proteomes" id="UP000290602">
    <property type="component" value="Unassembled WGS sequence"/>
</dbReference>
<dbReference type="GO" id="GO:0005829">
    <property type="term" value="C:cytosol"/>
    <property type="evidence" value="ECO:0007669"/>
    <property type="project" value="TreeGrafter"/>
</dbReference>
<dbReference type="NCBIfam" id="TIGR01740">
    <property type="entry name" value="pyrF"/>
    <property type="match status" value="1"/>
</dbReference>
<dbReference type="InterPro" id="IPR001754">
    <property type="entry name" value="OMPdeCOase_dom"/>
</dbReference>
<evidence type="ECO:0000256" key="9">
    <source>
        <dbReference type="HAMAP-Rule" id="MF_01200"/>
    </source>
</evidence>
<feature type="binding site" evidence="9 11">
    <location>
        <position position="215"/>
    </location>
    <ligand>
        <name>substrate</name>
    </ligand>
</feature>
<dbReference type="AlphaFoldDB" id="A0A4Q0VGP3"/>
<dbReference type="PANTHER" id="PTHR32119">
    <property type="entry name" value="OROTIDINE 5'-PHOSPHATE DECARBOXYLASE"/>
    <property type="match status" value="1"/>
</dbReference>
<evidence type="ECO:0000256" key="8">
    <source>
        <dbReference type="ARBA" id="ARBA00061012"/>
    </source>
</evidence>
<gene>
    <name evidence="9" type="primary">pyrF</name>
    <name evidence="14" type="ORF">DXH47_07975</name>
</gene>
<dbReference type="PROSITE" id="PS00156">
    <property type="entry name" value="OMPDECASE"/>
    <property type="match status" value="1"/>
</dbReference>
<feature type="active site" description="For OMPdecase activity" evidence="10">
    <location>
        <position position="61"/>
    </location>
</feature>
<keyword evidence="15" id="KW-1185">Reference proteome</keyword>
<accession>A0A4Q0VGP3</accession>
<dbReference type="EMBL" id="QXIL01000015">
    <property type="protein sequence ID" value="RXI78116.1"/>
    <property type="molecule type" value="Genomic_DNA"/>
</dbReference>
<evidence type="ECO:0000256" key="11">
    <source>
        <dbReference type="PIRSR" id="PIRSR614732-2"/>
    </source>
</evidence>
<evidence type="ECO:0000256" key="2">
    <source>
        <dbReference type="ARBA" id="ARBA00004861"/>
    </source>
</evidence>
<evidence type="ECO:0000256" key="5">
    <source>
        <dbReference type="ARBA" id="ARBA00022975"/>
    </source>
</evidence>
<dbReference type="InterPro" id="IPR018089">
    <property type="entry name" value="OMPdecase_AS"/>
</dbReference>
<dbReference type="Gene3D" id="3.20.20.70">
    <property type="entry name" value="Aldolase class I"/>
    <property type="match status" value="1"/>
</dbReference>
<dbReference type="SUPFAM" id="SSF51366">
    <property type="entry name" value="Ribulose-phoshate binding barrel"/>
    <property type="match status" value="1"/>
</dbReference>
<name>A0A4Q0VGP3_9LACO</name>
<comment type="catalytic activity">
    <reaction evidence="7 9 12">
        <text>orotidine 5'-phosphate + H(+) = UMP + CO2</text>
        <dbReference type="Rhea" id="RHEA:11596"/>
        <dbReference type="ChEBI" id="CHEBI:15378"/>
        <dbReference type="ChEBI" id="CHEBI:16526"/>
        <dbReference type="ChEBI" id="CHEBI:57538"/>
        <dbReference type="ChEBI" id="CHEBI:57865"/>
        <dbReference type="EC" id="4.1.1.23"/>
    </reaction>
</comment>
<dbReference type="CDD" id="cd04725">
    <property type="entry name" value="OMP_decarboxylase_like"/>
    <property type="match status" value="1"/>
</dbReference>
<feature type="active site" description="Proton donor" evidence="9">
    <location>
        <position position="61"/>
    </location>
</feature>
<feature type="active site" description="For OMPdecase activity" evidence="10">
    <location>
        <position position="59"/>
    </location>
</feature>
<dbReference type="Pfam" id="PF00215">
    <property type="entry name" value="OMPdecase"/>
    <property type="match status" value="1"/>
</dbReference>
<feature type="binding site" evidence="9 11">
    <location>
        <position position="32"/>
    </location>
    <ligand>
        <name>substrate</name>
    </ligand>
</feature>
<evidence type="ECO:0000256" key="1">
    <source>
        <dbReference type="ARBA" id="ARBA00002356"/>
    </source>
</evidence>
<organism evidence="14 15">
    <name type="scientific">Levilactobacillus suantsaii</name>
    <dbReference type="NCBI Taxonomy" id="2292255"/>
    <lineage>
        <taxon>Bacteria</taxon>
        <taxon>Bacillati</taxon>
        <taxon>Bacillota</taxon>
        <taxon>Bacilli</taxon>
        <taxon>Lactobacillales</taxon>
        <taxon>Lactobacillaceae</taxon>
        <taxon>Levilactobacillus</taxon>
    </lineage>
</organism>
<evidence type="ECO:0000256" key="4">
    <source>
        <dbReference type="ARBA" id="ARBA00022793"/>
    </source>
</evidence>
<feature type="domain" description="Orotidine 5'-phosphate decarboxylase" evidence="13">
    <location>
        <begin position="3"/>
        <end position="230"/>
    </location>
</feature>
<feature type="binding site" evidence="9 11">
    <location>
        <position position="123"/>
    </location>
    <ligand>
        <name>substrate</name>
    </ligand>
</feature>
<dbReference type="InterPro" id="IPR014732">
    <property type="entry name" value="OMPdecase"/>
</dbReference>
<feature type="binding site" evidence="9 11">
    <location>
        <position position="9"/>
    </location>
    <ligand>
        <name>substrate</name>
    </ligand>
</feature>
<protein>
    <recommendedName>
        <fullName evidence="9">Orotidine 5'-phosphate decarboxylase</fullName>
        <ecNumber evidence="9">4.1.1.23</ecNumber>
    </recommendedName>
    <alternativeName>
        <fullName evidence="9">OMP decarboxylase</fullName>
        <shortName evidence="9">OMPDCase</shortName>
        <shortName evidence="9">OMPdecase</shortName>
    </alternativeName>
</protein>
<evidence type="ECO:0000256" key="7">
    <source>
        <dbReference type="ARBA" id="ARBA00049157"/>
    </source>
</evidence>
<comment type="caution">
    <text evidence="14">The sequence shown here is derived from an EMBL/GenBank/DDBJ whole genome shotgun (WGS) entry which is preliminary data.</text>
</comment>